<dbReference type="Pfam" id="PF02790">
    <property type="entry name" value="COX2_TM"/>
    <property type="match status" value="1"/>
</dbReference>
<dbReference type="InterPro" id="IPR001505">
    <property type="entry name" value="Copper_CuA"/>
</dbReference>
<keyword evidence="4 15" id="KW-0813">Transport</keyword>
<gene>
    <name evidence="20" type="ORF">SAMN07250955_104202</name>
</gene>
<comment type="cofactor">
    <cofactor evidence="16">
        <name>Cu cation</name>
        <dbReference type="ChEBI" id="CHEBI:23378"/>
    </cofactor>
    <text evidence="16">Binds a copper A center.</text>
</comment>
<dbReference type="Gene3D" id="2.60.40.420">
    <property type="entry name" value="Cupredoxins - blue copper proteins"/>
    <property type="match status" value="1"/>
</dbReference>
<dbReference type="InterPro" id="IPR045187">
    <property type="entry name" value="CcO_II"/>
</dbReference>
<dbReference type="RefSeq" id="WP_088560779.1">
    <property type="nucleotide sequence ID" value="NZ_FYEH01000004.1"/>
</dbReference>
<dbReference type="GO" id="GO:0004129">
    <property type="term" value="F:cytochrome-c oxidase activity"/>
    <property type="evidence" value="ECO:0007669"/>
    <property type="project" value="UniProtKB-EC"/>
</dbReference>
<feature type="domain" description="Cytochrome oxidase subunit II copper A binding" evidence="18">
    <location>
        <begin position="137"/>
        <end position="270"/>
    </location>
</feature>
<evidence type="ECO:0000256" key="13">
    <source>
        <dbReference type="ARBA" id="ARBA00024688"/>
    </source>
</evidence>
<comment type="similarity">
    <text evidence="3 15">Belongs to the cytochrome c oxidase subunit 2 family.</text>
</comment>
<dbReference type="PRINTS" id="PR01166">
    <property type="entry name" value="CYCOXIDASEII"/>
</dbReference>
<keyword evidence="11 16" id="KW-0186">Copper</keyword>
<dbReference type="InterPro" id="IPR008972">
    <property type="entry name" value="Cupredoxin"/>
</dbReference>
<evidence type="ECO:0000256" key="12">
    <source>
        <dbReference type="ARBA" id="ARBA00023136"/>
    </source>
</evidence>
<evidence type="ECO:0000256" key="3">
    <source>
        <dbReference type="ARBA" id="ARBA00007866"/>
    </source>
</evidence>
<keyword evidence="12 17" id="KW-0472">Membrane</keyword>
<evidence type="ECO:0000256" key="6">
    <source>
        <dbReference type="ARBA" id="ARBA00022692"/>
    </source>
</evidence>
<feature type="domain" description="Cytochrome oxidase subunit II transmembrane region profile" evidence="19">
    <location>
        <begin position="41"/>
        <end position="136"/>
    </location>
</feature>
<dbReference type="InterPro" id="IPR034210">
    <property type="entry name" value="CcO_II_C"/>
</dbReference>
<evidence type="ECO:0000313" key="20">
    <source>
        <dbReference type="EMBL" id="SNB65141.1"/>
    </source>
</evidence>
<dbReference type="NCBIfam" id="TIGR02866">
    <property type="entry name" value="CoxB"/>
    <property type="match status" value="1"/>
</dbReference>
<organism evidence="20 21">
    <name type="scientific">Arboricoccus pini</name>
    <dbReference type="NCBI Taxonomy" id="1963835"/>
    <lineage>
        <taxon>Bacteria</taxon>
        <taxon>Pseudomonadati</taxon>
        <taxon>Pseudomonadota</taxon>
        <taxon>Alphaproteobacteria</taxon>
        <taxon>Geminicoccales</taxon>
        <taxon>Geminicoccaceae</taxon>
        <taxon>Arboricoccus</taxon>
    </lineage>
</organism>
<comment type="cofactor">
    <cofactor evidence="1">
        <name>heme</name>
        <dbReference type="ChEBI" id="CHEBI:30413"/>
    </cofactor>
</comment>
<dbReference type="Proteomes" id="UP000197065">
    <property type="component" value="Unassembled WGS sequence"/>
</dbReference>
<proteinExistence type="inferred from homology"/>
<evidence type="ECO:0000256" key="15">
    <source>
        <dbReference type="RuleBase" id="RU000456"/>
    </source>
</evidence>
<keyword evidence="7 16" id="KW-0479">Metal-binding</keyword>
<evidence type="ECO:0000256" key="2">
    <source>
        <dbReference type="ARBA" id="ARBA00004141"/>
    </source>
</evidence>
<dbReference type="AlphaFoldDB" id="A0A212QZH7"/>
<keyword evidence="10 17" id="KW-1133">Transmembrane helix</keyword>
<dbReference type="PROSITE" id="PS00078">
    <property type="entry name" value="COX2"/>
    <property type="match status" value="1"/>
</dbReference>
<evidence type="ECO:0000256" key="14">
    <source>
        <dbReference type="ARBA" id="ARBA00047816"/>
    </source>
</evidence>
<sequence>MRFGMSSLMPSALLRSRWVGLGPTLLGLFASIVPGMAFADQPRPWEMMFQDPATPVMDRVESFHHLLLWIIAIIVAFVAVLLGLVCLRFRESVNPAPSRRSHHTLLEVVWTAVPVLILVVVAVPSFKLLYYSDVVPPPDLTIKATGHQWYWEYEYPDNGDFSFVSNLVDDADLQPGQLRLLTTDNVVVVPVGKNVRLQVTAGDVIHSWAVPSFGVKIDAVPGRLNEAWFNVKEPGTYYGQCSELCGTMHGFMPIMVKAVPPDEYDAWVKQAQSDFAANSQPEDAKTAAAQRLPALSLAAR</sequence>
<evidence type="ECO:0000259" key="19">
    <source>
        <dbReference type="PROSITE" id="PS50999"/>
    </source>
</evidence>
<dbReference type="InterPro" id="IPR011759">
    <property type="entry name" value="Cyt_c_oxidase_su2_TM_dom"/>
</dbReference>
<dbReference type="PANTHER" id="PTHR22888">
    <property type="entry name" value="CYTOCHROME C OXIDASE, SUBUNIT II"/>
    <property type="match status" value="1"/>
</dbReference>
<dbReference type="Gene3D" id="1.10.287.90">
    <property type="match status" value="1"/>
</dbReference>
<dbReference type="EC" id="7.1.1.9" evidence="16"/>
<dbReference type="PANTHER" id="PTHR22888:SF9">
    <property type="entry name" value="CYTOCHROME C OXIDASE SUBUNIT 2"/>
    <property type="match status" value="1"/>
</dbReference>
<comment type="catalytic activity">
    <reaction evidence="14 16">
        <text>4 Fe(II)-[cytochrome c] + O2 + 8 H(+)(in) = 4 Fe(III)-[cytochrome c] + 2 H2O + 4 H(+)(out)</text>
        <dbReference type="Rhea" id="RHEA:11436"/>
        <dbReference type="Rhea" id="RHEA-COMP:10350"/>
        <dbReference type="Rhea" id="RHEA-COMP:14399"/>
        <dbReference type="ChEBI" id="CHEBI:15377"/>
        <dbReference type="ChEBI" id="CHEBI:15378"/>
        <dbReference type="ChEBI" id="CHEBI:15379"/>
        <dbReference type="ChEBI" id="CHEBI:29033"/>
        <dbReference type="ChEBI" id="CHEBI:29034"/>
        <dbReference type="EC" id="7.1.1.9"/>
    </reaction>
</comment>
<comment type="subcellular location">
    <subcellularLocation>
        <location evidence="15">Cell membrane</location>
        <topology evidence="15">Multi-pass membrane protein</topology>
    </subcellularLocation>
    <subcellularLocation>
        <location evidence="2">Membrane</location>
        <topology evidence="2">Multi-pass membrane protein</topology>
    </subcellularLocation>
</comment>
<dbReference type="InterPro" id="IPR014222">
    <property type="entry name" value="Cyt_c_oxidase_su2"/>
</dbReference>
<dbReference type="GO" id="GO:0005886">
    <property type="term" value="C:plasma membrane"/>
    <property type="evidence" value="ECO:0007669"/>
    <property type="project" value="UniProtKB-SubCell"/>
</dbReference>
<evidence type="ECO:0000256" key="16">
    <source>
        <dbReference type="RuleBase" id="RU004024"/>
    </source>
</evidence>
<accession>A0A212QZH7</accession>
<evidence type="ECO:0000256" key="8">
    <source>
        <dbReference type="ARBA" id="ARBA00022967"/>
    </source>
</evidence>
<evidence type="ECO:0000313" key="21">
    <source>
        <dbReference type="Proteomes" id="UP000197065"/>
    </source>
</evidence>
<feature type="transmembrane region" description="Helical" evidence="17">
    <location>
        <begin position="63"/>
        <end position="87"/>
    </location>
</feature>
<evidence type="ECO:0000256" key="5">
    <source>
        <dbReference type="ARBA" id="ARBA00022660"/>
    </source>
</evidence>
<dbReference type="OrthoDB" id="9781261at2"/>
<dbReference type="FunFam" id="2.60.40.420:FF:000001">
    <property type="entry name" value="Cytochrome c oxidase subunit 2"/>
    <property type="match status" value="1"/>
</dbReference>
<keyword evidence="21" id="KW-1185">Reference proteome</keyword>
<reference evidence="20 21" key="1">
    <citation type="submission" date="2017-06" db="EMBL/GenBank/DDBJ databases">
        <authorList>
            <person name="Kim H.J."/>
            <person name="Triplett B.A."/>
        </authorList>
    </citation>
    <scope>NUCLEOTIDE SEQUENCE [LARGE SCALE GENOMIC DNA]</scope>
    <source>
        <strain evidence="20 21">B29T1</strain>
    </source>
</reference>
<comment type="function">
    <text evidence="13 16">Subunits I and II form the functional core of the enzyme complex. Electrons originating in cytochrome c are transferred via heme a and Cu(A) to the binuclear center formed by heme a3 and Cu(B).</text>
</comment>
<evidence type="ECO:0000256" key="1">
    <source>
        <dbReference type="ARBA" id="ARBA00001971"/>
    </source>
</evidence>
<dbReference type="GO" id="GO:0005507">
    <property type="term" value="F:copper ion binding"/>
    <property type="evidence" value="ECO:0007669"/>
    <property type="project" value="InterPro"/>
</dbReference>
<dbReference type="PROSITE" id="PS50999">
    <property type="entry name" value="COX2_TM"/>
    <property type="match status" value="1"/>
</dbReference>
<evidence type="ECO:0000256" key="11">
    <source>
        <dbReference type="ARBA" id="ARBA00023008"/>
    </source>
</evidence>
<feature type="transmembrane region" description="Helical" evidence="17">
    <location>
        <begin position="108"/>
        <end position="130"/>
    </location>
</feature>
<dbReference type="GO" id="GO:0016491">
    <property type="term" value="F:oxidoreductase activity"/>
    <property type="evidence" value="ECO:0007669"/>
    <property type="project" value="InterPro"/>
</dbReference>
<dbReference type="CDD" id="cd13912">
    <property type="entry name" value="CcO_II_C"/>
    <property type="match status" value="1"/>
</dbReference>
<dbReference type="PROSITE" id="PS50857">
    <property type="entry name" value="COX2_CUA"/>
    <property type="match status" value="1"/>
</dbReference>
<name>A0A212QZH7_9PROT</name>
<dbReference type="InterPro" id="IPR036257">
    <property type="entry name" value="Cyt_c_oxidase_su2_TM_sf"/>
</dbReference>
<protein>
    <recommendedName>
        <fullName evidence="16">Cytochrome c oxidase subunit 2</fullName>
        <ecNumber evidence="16">7.1.1.9</ecNumber>
    </recommendedName>
</protein>
<evidence type="ECO:0000256" key="9">
    <source>
        <dbReference type="ARBA" id="ARBA00022982"/>
    </source>
</evidence>
<evidence type="ECO:0000256" key="4">
    <source>
        <dbReference type="ARBA" id="ARBA00022448"/>
    </source>
</evidence>
<dbReference type="SUPFAM" id="SSF81464">
    <property type="entry name" value="Cytochrome c oxidase subunit II-like, transmembrane region"/>
    <property type="match status" value="1"/>
</dbReference>
<dbReference type="SUPFAM" id="SSF49503">
    <property type="entry name" value="Cupredoxins"/>
    <property type="match status" value="1"/>
</dbReference>
<keyword evidence="6 15" id="KW-0812">Transmembrane</keyword>
<keyword evidence="8" id="KW-1278">Translocase</keyword>
<dbReference type="Pfam" id="PF00116">
    <property type="entry name" value="COX2"/>
    <property type="match status" value="1"/>
</dbReference>
<evidence type="ECO:0000259" key="18">
    <source>
        <dbReference type="PROSITE" id="PS50857"/>
    </source>
</evidence>
<dbReference type="GO" id="GO:0042773">
    <property type="term" value="P:ATP synthesis coupled electron transport"/>
    <property type="evidence" value="ECO:0007669"/>
    <property type="project" value="TreeGrafter"/>
</dbReference>
<dbReference type="InterPro" id="IPR002429">
    <property type="entry name" value="CcO_II-like_C"/>
</dbReference>
<evidence type="ECO:0000256" key="17">
    <source>
        <dbReference type="SAM" id="Phobius"/>
    </source>
</evidence>
<evidence type="ECO:0000256" key="7">
    <source>
        <dbReference type="ARBA" id="ARBA00022723"/>
    </source>
</evidence>
<dbReference type="EMBL" id="FYEH01000004">
    <property type="protein sequence ID" value="SNB65141.1"/>
    <property type="molecule type" value="Genomic_DNA"/>
</dbReference>
<evidence type="ECO:0000256" key="10">
    <source>
        <dbReference type="ARBA" id="ARBA00022989"/>
    </source>
</evidence>
<keyword evidence="9 15" id="KW-0249">Electron transport</keyword>
<keyword evidence="5 15" id="KW-0679">Respiratory chain</keyword>